<comment type="caution">
    <text evidence="1">The sequence shown here is derived from an EMBL/GenBank/DDBJ whole genome shotgun (WGS) entry which is preliminary data.</text>
</comment>
<organism evidence="1 2">
    <name type="scientific">Denitromonas halophila</name>
    <dbReference type="NCBI Taxonomy" id="1629404"/>
    <lineage>
        <taxon>Bacteria</taxon>
        <taxon>Pseudomonadati</taxon>
        <taxon>Pseudomonadota</taxon>
        <taxon>Betaproteobacteria</taxon>
        <taxon>Rhodocyclales</taxon>
        <taxon>Zoogloeaceae</taxon>
        <taxon>Denitromonas</taxon>
    </lineage>
</organism>
<dbReference type="AlphaFoldDB" id="A0A557SI97"/>
<dbReference type="Proteomes" id="UP000318349">
    <property type="component" value="Unassembled WGS sequence"/>
</dbReference>
<protein>
    <submittedName>
        <fullName evidence="1">Zinc-binding protein</fullName>
    </submittedName>
</protein>
<dbReference type="PIRSF" id="PIRSF037181">
    <property type="entry name" value="DGC"/>
    <property type="match status" value="1"/>
</dbReference>
<proteinExistence type="predicted"/>
<gene>
    <name evidence="1" type="ORF">FHP89_07295</name>
</gene>
<evidence type="ECO:0000313" key="2">
    <source>
        <dbReference type="Proteomes" id="UP000318349"/>
    </source>
</evidence>
<dbReference type="EMBL" id="VMNI01000007">
    <property type="protein sequence ID" value="TVO77134.1"/>
    <property type="molecule type" value="Genomic_DNA"/>
</dbReference>
<dbReference type="InterPro" id="IPR014958">
    <property type="entry name" value="DGC"/>
</dbReference>
<dbReference type="Pfam" id="PF08859">
    <property type="entry name" value="DGC"/>
    <property type="match status" value="1"/>
</dbReference>
<name>A0A557SI97_9RHOO</name>
<sequence length="133" mass="14732">MILRVSHPERPLVYACSGCSNAAQITNYLAVKLDRMGLAEMACVTGIAAGISHVLRIARSGRPIMVLDGCHLACARQCLENHGIAPDRHMVMTRLSTQMRYHRDYDPLEAERLAEQVVFAITEMRAETTGQHA</sequence>
<reference evidence="1 2" key="1">
    <citation type="submission" date="2019-07" db="EMBL/GenBank/DDBJ databases">
        <title>The pathways for chlorine oxyanion respiration interact through the shared metabolite chlorate.</title>
        <authorList>
            <person name="Barnum T.P."/>
            <person name="Cheng Y."/>
            <person name="Hill K.A."/>
            <person name="Lucas L.N."/>
            <person name="Carlson H.K."/>
            <person name="Coates J.D."/>
        </authorList>
    </citation>
    <scope>NUCLEOTIDE SEQUENCE [LARGE SCALE GENOMIC DNA]</scope>
    <source>
        <strain evidence="1 2">SFB-1</strain>
    </source>
</reference>
<evidence type="ECO:0000313" key="1">
    <source>
        <dbReference type="EMBL" id="TVO77134.1"/>
    </source>
</evidence>
<accession>A0A557SI97</accession>